<reference evidence="2 3" key="1">
    <citation type="journal article" date="2012" name="PLoS Pathog.">
        <title>Diverse lifestyles and strategies of plant pathogenesis encoded in the genomes of eighteen Dothideomycetes fungi.</title>
        <authorList>
            <person name="Ohm R.A."/>
            <person name="Feau N."/>
            <person name="Henrissat B."/>
            <person name="Schoch C.L."/>
            <person name="Horwitz B.A."/>
            <person name="Barry K.W."/>
            <person name="Condon B.J."/>
            <person name="Copeland A.C."/>
            <person name="Dhillon B."/>
            <person name="Glaser F."/>
            <person name="Hesse C.N."/>
            <person name="Kosti I."/>
            <person name="LaButti K."/>
            <person name="Lindquist E.A."/>
            <person name="Lucas S."/>
            <person name="Salamov A.A."/>
            <person name="Bradshaw R.E."/>
            <person name="Ciuffetti L."/>
            <person name="Hamelin R.C."/>
            <person name="Kema G.H.J."/>
            <person name="Lawrence C."/>
            <person name="Scott J.A."/>
            <person name="Spatafora J.W."/>
            <person name="Turgeon B.G."/>
            <person name="de Wit P.J.G.M."/>
            <person name="Zhong S."/>
            <person name="Goodwin S.B."/>
            <person name="Grigoriev I.V."/>
        </authorList>
    </citation>
    <scope>NUCLEOTIDE SEQUENCE [LARGE SCALE GENOMIC DNA]</scope>
    <source>
        <strain evidence="3">C5 / ATCC 48332 / race O</strain>
    </source>
</reference>
<gene>
    <name evidence="2" type="ORF">COCHEDRAFT_20635</name>
</gene>
<sequence>MSSTPTTQAPTTQEIETSFIRVLSNGPLSLEAITDRMNGFGQGHEDAVVAVFEYMVEGAQDEGEGEATYQLRSEYRSTTNTTGNHATPPLPSKSSPRRKTAPAPLSFTRSPTPSPQLSSSSSLLSSPPTHLSSPAPSLPPRPRPRSTSTPLSSPPPSSQLRSPTPAPSIRPTRRAGRKGKGKPTGAKGTTSRVTNKAKKTGADKGKKGRGRGMHKVQCSRVTKKKMRCGFKKMCEVGRVWDCGRHG</sequence>
<dbReference type="AlphaFoldDB" id="M2V0G2"/>
<feature type="compositionally biased region" description="Low complexity" evidence="1">
    <location>
        <begin position="108"/>
        <end position="135"/>
    </location>
</feature>
<accession>M2V0G2</accession>
<organism evidence="2 3">
    <name type="scientific">Cochliobolus heterostrophus (strain C5 / ATCC 48332 / race O)</name>
    <name type="common">Southern corn leaf blight fungus</name>
    <name type="synonym">Bipolaris maydis</name>
    <dbReference type="NCBI Taxonomy" id="701091"/>
    <lineage>
        <taxon>Eukaryota</taxon>
        <taxon>Fungi</taxon>
        <taxon>Dikarya</taxon>
        <taxon>Ascomycota</taxon>
        <taxon>Pezizomycotina</taxon>
        <taxon>Dothideomycetes</taxon>
        <taxon>Pleosporomycetidae</taxon>
        <taxon>Pleosporales</taxon>
        <taxon>Pleosporineae</taxon>
        <taxon>Pleosporaceae</taxon>
        <taxon>Bipolaris</taxon>
    </lineage>
</organism>
<reference evidence="3" key="2">
    <citation type="journal article" date="2013" name="PLoS Genet.">
        <title>Comparative genome structure, secondary metabolite, and effector coding capacity across Cochliobolus pathogens.</title>
        <authorList>
            <person name="Condon B.J."/>
            <person name="Leng Y."/>
            <person name="Wu D."/>
            <person name="Bushley K.E."/>
            <person name="Ohm R.A."/>
            <person name="Otillar R."/>
            <person name="Martin J."/>
            <person name="Schackwitz W."/>
            <person name="Grimwood J."/>
            <person name="MohdZainudin N."/>
            <person name="Xue C."/>
            <person name="Wang R."/>
            <person name="Manning V.A."/>
            <person name="Dhillon B."/>
            <person name="Tu Z.J."/>
            <person name="Steffenson B.J."/>
            <person name="Salamov A."/>
            <person name="Sun H."/>
            <person name="Lowry S."/>
            <person name="LaButti K."/>
            <person name="Han J."/>
            <person name="Copeland A."/>
            <person name="Lindquist E."/>
            <person name="Barry K."/>
            <person name="Schmutz J."/>
            <person name="Baker S.E."/>
            <person name="Ciuffetti L.M."/>
            <person name="Grigoriev I.V."/>
            <person name="Zhong S."/>
            <person name="Turgeon B.G."/>
        </authorList>
    </citation>
    <scope>NUCLEOTIDE SEQUENCE [LARGE SCALE GENOMIC DNA]</scope>
    <source>
        <strain evidence="3">C5 / ATCC 48332 / race O</strain>
    </source>
</reference>
<dbReference type="OMA" id="EYAIHTS"/>
<dbReference type="OrthoDB" id="3695646at2759"/>
<feature type="region of interest" description="Disordered" evidence="1">
    <location>
        <begin position="77"/>
        <end position="218"/>
    </location>
</feature>
<keyword evidence="3" id="KW-1185">Reference proteome</keyword>
<feature type="compositionally biased region" description="Basic residues" evidence="1">
    <location>
        <begin position="171"/>
        <end position="181"/>
    </location>
</feature>
<evidence type="ECO:0000256" key="1">
    <source>
        <dbReference type="SAM" id="MobiDB-lite"/>
    </source>
</evidence>
<dbReference type="HOGENOM" id="CLU_1133421_0_0_1"/>
<dbReference type="STRING" id="701091.M2V0G2"/>
<proteinExistence type="predicted"/>
<evidence type="ECO:0000313" key="3">
    <source>
        <dbReference type="Proteomes" id="UP000016936"/>
    </source>
</evidence>
<dbReference type="Proteomes" id="UP000016936">
    <property type="component" value="Unassembled WGS sequence"/>
</dbReference>
<protein>
    <submittedName>
        <fullName evidence="2">Uncharacterized protein</fullName>
    </submittedName>
</protein>
<dbReference type="EMBL" id="KB445573">
    <property type="protein sequence ID" value="EMD93442.1"/>
    <property type="molecule type" value="Genomic_DNA"/>
</dbReference>
<evidence type="ECO:0000313" key="2">
    <source>
        <dbReference type="EMBL" id="EMD93442.1"/>
    </source>
</evidence>
<name>M2V0G2_COCH5</name>